<reference evidence="1 2" key="1">
    <citation type="submission" date="2016-08" db="EMBL/GenBank/DDBJ databases">
        <title>A novel genetic cassette of butanologenic Thermoanaerobacterium thermosaccharolyticum that directly convert cellulose to butanol.</title>
        <authorList>
            <person name="Li T."/>
            <person name="He J."/>
        </authorList>
    </citation>
    <scope>NUCLEOTIDE SEQUENCE [LARGE SCALE GENOMIC DNA]</scope>
    <source>
        <strain evidence="1 2">TG57</strain>
    </source>
</reference>
<organism evidence="1 2">
    <name type="scientific">Thermoanaerobacterium thermosaccharolyticum</name>
    <name type="common">Clostridium thermosaccharolyticum</name>
    <dbReference type="NCBI Taxonomy" id="1517"/>
    <lineage>
        <taxon>Bacteria</taxon>
        <taxon>Bacillati</taxon>
        <taxon>Bacillota</taxon>
        <taxon>Clostridia</taxon>
        <taxon>Thermoanaerobacterales</taxon>
        <taxon>Thermoanaerobacteraceae</taxon>
        <taxon>Thermoanaerobacterium</taxon>
    </lineage>
</organism>
<name>A0A223I1I5_THETR</name>
<gene>
    <name evidence="1" type="ORF">Thert_02735</name>
</gene>
<evidence type="ECO:0000313" key="2">
    <source>
        <dbReference type="Proteomes" id="UP000214975"/>
    </source>
</evidence>
<accession>A0A223I1I5</accession>
<dbReference type="Pfam" id="PF05107">
    <property type="entry name" value="Cas_Cas7"/>
    <property type="match status" value="1"/>
</dbReference>
<dbReference type="NCBIfam" id="TIGR01595">
    <property type="entry name" value="cas_CT1132"/>
    <property type="match status" value="1"/>
</dbReference>
<proteinExistence type="predicted"/>
<dbReference type="AlphaFoldDB" id="A0A223I1I5"/>
<dbReference type="RefSeq" id="WP_094397799.1">
    <property type="nucleotide sequence ID" value="NZ_CP016893.1"/>
</dbReference>
<dbReference type="Proteomes" id="UP000214975">
    <property type="component" value="Chromosome"/>
</dbReference>
<protein>
    <submittedName>
        <fullName evidence="1">CRISPR-associated protein Csh2</fullName>
    </submittedName>
</protein>
<dbReference type="EMBL" id="CP016893">
    <property type="protein sequence ID" value="AST58570.1"/>
    <property type="molecule type" value="Genomic_DNA"/>
</dbReference>
<dbReference type="GO" id="GO:0043571">
    <property type="term" value="P:maintenance of CRISPR repeat elements"/>
    <property type="evidence" value="ECO:0007669"/>
    <property type="project" value="InterPro"/>
</dbReference>
<dbReference type="InterPro" id="IPR006482">
    <property type="entry name" value="Cas7_Csh2/Csh2"/>
</dbReference>
<evidence type="ECO:0000313" key="1">
    <source>
        <dbReference type="EMBL" id="AST58570.1"/>
    </source>
</evidence>
<sequence>MNILNRNRDFLFGFEANMTNPNGDPDHENKPRMDYETATLLVSDERRKRDCRDFLKNKGYEIFVDTLDDTKVTMETMFENVMNEWLSNKDKMDTLFKQNDMIKQKWEQIFGKNCDNYKAEYDSKKPKSKNKKNNDFIKFNNILLTEIVKQSLIDIRLFGSAMAVENVSKTYTGPVQINWGYSLHPVEEVKSNSITSIMNDDSSTFGKKNKIYYALIAHYGTMNKYSAKYTGMTEDDASIFRKALVQGIMANQTDSKQGQQPLFYIEVVYKPDFDVFLGDLRRFLEVSYPDGKPIRSLNDVKIDFKNLKNVIEKMKQKGYVDEVIGWVYPYIDTSKSLVNIPTYKEVDLLAPISNKVAD</sequence>